<evidence type="ECO:0000313" key="3">
    <source>
        <dbReference type="Proteomes" id="UP001371218"/>
    </source>
</evidence>
<comment type="caution">
    <text evidence="2">The sequence shown here is derived from an EMBL/GenBank/DDBJ whole genome shotgun (WGS) entry which is preliminary data.</text>
</comment>
<sequence length="433" mass="48471">MEPSERLPANRLPPHQAAVAHGEAGSSYEQGRGGAGALPSGEKAHGSPRLAAQRQKMLALGGRESQAPIQAKWVTQDPLPTNAAHWENAGDGDAESGVYWKTSIENRWLRQGRQYVYDPQTGRLDKSDEFVVDMSGIDRLDNEQSVDNGLRKQLPSSDKAERPDLTRAQSLAASLFSESALRDGEVQDLILRVLGDGFVHWAKSGINDNSIAEGVDQVFDAKVNQLRKRYADIDLIDVIVIYGYSWYADKYTRQARVARLKEGSDDFGDWQGYANQLKTSLRKLRRFTGDKLYRCSRKGEEVEKIKKGGSWDATSFLSTTYSDEARDDLEKDDKYKSGSTLHMDASKVEGYHIEEFSQFEREHEVVLLPGHQVIGSNHPEQGRRVDAALSPPKDARPRTGLEPNSVEEFAELHRERRRTLPPPPTGFLPLTKK</sequence>
<accession>A0ABU9C2F2</accession>
<feature type="region of interest" description="Disordered" evidence="1">
    <location>
        <begin position="373"/>
        <end position="433"/>
    </location>
</feature>
<dbReference type="Gene3D" id="3.90.176.10">
    <property type="entry name" value="Toxin ADP-ribosyltransferase, Chain A, domain 1"/>
    <property type="match status" value="1"/>
</dbReference>
<gene>
    <name evidence="2" type="ORF">AACH06_28910</name>
</gene>
<protein>
    <submittedName>
        <fullName evidence="2">Uncharacterized protein</fullName>
    </submittedName>
</protein>
<evidence type="ECO:0000313" key="2">
    <source>
        <dbReference type="EMBL" id="MEK8034858.1"/>
    </source>
</evidence>
<reference evidence="2 3" key="1">
    <citation type="submission" date="2024-04" db="EMBL/GenBank/DDBJ databases">
        <title>Novel species of the genus Ideonella isolated from streams.</title>
        <authorList>
            <person name="Lu H."/>
        </authorList>
    </citation>
    <scope>NUCLEOTIDE SEQUENCE [LARGE SCALE GENOMIC DNA]</scope>
    <source>
        <strain evidence="2 3">DXS29W</strain>
    </source>
</reference>
<organism evidence="2 3">
    <name type="scientific">Ideonella lacteola</name>
    <dbReference type="NCBI Taxonomy" id="2984193"/>
    <lineage>
        <taxon>Bacteria</taxon>
        <taxon>Pseudomonadati</taxon>
        <taxon>Pseudomonadota</taxon>
        <taxon>Betaproteobacteria</taxon>
        <taxon>Burkholderiales</taxon>
        <taxon>Sphaerotilaceae</taxon>
        <taxon>Ideonella</taxon>
    </lineage>
</organism>
<dbReference type="Proteomes" id="UP001371218">
    <property type="component" value="Unassembled WGS sequence"/>
</dbReference>
<dbReference type="RefSeq" id="WP_341429291.1">
    <property type="nucleotide sequence ID" value="NZ_JBBUTG010000037.1"/>
</dbReference>
<feature type="region of interest" description="Disordered" evidence="1">
    <location>
        <begin position="1"/>
        <end position="51"/>
    </location>
</feature>
<feature type="region of interest" description="Disordered" evidence="1">
    <location>
        <begin position="142"/>
        <end position="165"/>
    </location>
</feature>
<dbReference type="SUPFAM" id="SSF56399">
    <property type="entry name" value="ADP-ribosylation"/>
    <property type="match status" value="1"/>
</dbReference>
<evidence type="ECO:0000256" key="1">
    <source>
        <dbReference type="SAM" id="MobiDB-lite"/>
    </source>
</evidence>
<name>A0ABU9C2F2_9BURK</name>
<keyword evidence="3" id="KW-1185">Reference proteome</keyword>
<proteinExistence type="predicted"/>
<dbReference type="EMBL" id="JBBUTG010000037">
    <property type="protein sequence ID" value="MEK8034858.1"/>
    <property type="molecule type" value="Genomic_DNA"/>
</dbReference>